<dbReference type="PANTHER" id="PTHR43266">
    <property type="entry name" value="MACROLIDE-EFFLUX PROTEIN"/>
    <property type="match status" value="1"/>
</dbReference>
<feature type="transmembrane region" description="Helical" evidence="7">
    <location>
        <begin position="272"/>
        <end position="295"/>
    </location>
</feature>
<dbReference type="STRING" id="1679444.PYTT_1084"/>
<evidence type="ECO:0000256" key="5">
    <source>
        <dbReference type="ARBA" id="ARBA00022989"/>
    </source>
</evidence>
<evidence type="ECO:0000256" key="1">
    <source>
        <dbReference type="ARBA" id="ARBA00004651"/>
    </source>
</evidence>
<keyword evidence="5 7" id="KW-1133">Transmembrane helix</keyword>
<dbReference type="Gene3D" id="1.20.1250.20">
    <property type="entry name" value="MFS general substrate transporter like domains"/>
    <property type="match status" value="1"/>
</dbReference>
<comment type="subcellular location">
    <subcellularLocation>
        <location evidence="1">Cell membrane</location>
        <topology evidence="1">Multi-pass membrane protein</topology>
    </subcellularLocation>
</comment>
<evidence type="ECO:0000256" key="2">
    <source>
        <dbReference type="ARBA" id="ARBA00022448"/>
    </source>
</evidence>
<dbReference type="GO" id="GO:0005886">
    <property type="term" value="C:plasma membrane"/>
    <property type="evidence" value="ECO:0007669"/>
    <property type="project" value="UniProtKB-SubCell"/>
</dbReference>
<feature type="transmembrane region" description="Helical" evidence="7">
    <location>
        <begin position="147"/>
        <end position="168"/>
    </location>
</feature>
<dbReference type="OrthoDB" id="9803968at2"/>
<keyword evidence="4 7" id="KW-0812">Transmembrane</keyword>
<dbReference type="Proteomes" id="UP000176204">
    <property type="component" value="Chromosome I"/>
</dbReference>
<feature type="transmembrane region" description="Helical" evidence="7">
    <location>
        <begin position="328"/>
        <end position="351"/>
    </location>
</feature>
<dbReference type="Pfam" id="PF07690">
    <property type="entry name" value="MFS_1"/>
    <property type="match status" value="1"/>
</dbReference>
<dbReference type="AlphaFoldDB" id="A0A1C7PD65"/>
<dbReference type="PANTHER" id="PTHR43266:SF2">
    <property type="entry name" value="MAJOR FACILITATOR SUPERFAMILY (MFS) PROFILE DOMAIN-CONTAINING PROTEIN"/>
    <property type="match status" value="1"/>
</dbReference>
<proteinExistence type="predicted"/>
<feature type="transmembrane region" description="Helical" evidence="7">
    <location>
        <begin position="55"/>
        <end position="76"/>
    </location>
</feature>
<keyword evidence="3" id="KW-1003">Cell membrane</keyword>
<feature type="transmembrane region" description="Helical" evidence="7">
    <location>
        <begin position="363"/>
        <end position="385"/>
    </location>
</feature>
<keyword evidence="9" id="KW-1185">Reference proteome</keyword>
<name>A0A1C7PD65_9BACT</name>
<accession>A0A1C7PD65</accession>
<sequence length="415" mass="45082">MQPSEQPDKVNWAPFWKLVLVQSQNSFNEKGVQFILIPLGVWMAEKGIGGGDLQYILSALILIPFILFSPLAGWVSDRYCKTLVIRSMAALQILVLGGMALSLYLEHLTLALCWFSVFTIQATFFSPSKKGLVKDIVGTQKIGFASGILEITSLLALLIGQIGVFVWFRSILDETGDGWHAAAFPTFVFFLCTIPVALMTLTLPKYKPHQVASFSKKLLYSHFGQLGILWKHKTLRYSELGVGYFWFIGGTVLLMTIQMAQQASTNAKDFSGTGAVLMAWLSGGSVLGGILASVICNGRIKMWVATVGGIGMTLGCAGLALTTYDTPLFYALLFLTGFTASGFLVPLNARLQDSAEDSQRGDVIAAGNLIDCLFGLIAVGFQLLMAQLIGVHEQFIVMALLSALVTVVIIKTKNQ</sequence>
<gene>
    <name evidence="8" type="ORF">PYTT_1084</name>
</gene>
<feature type="transmembrane region" description="Helical" evidence="7">
    <location>
        <begin position="391"/>
        <end position="410"/>
    </location>
</feature>
<evidence type="ECO:0000256" key="7">
    <source>
        <dbReference type="SAM" id="Phobius"/>
    </source>
</evidence>
<dbReference type="SUPFAM" id="SSF103473">
    <property type="entry name" value="MFS general substrate transporter"/>
    <property type="match status" value="1"/>
</dbReference>
<feature type="transmembrane region" description="Helical" evidence="7">
    <location>
        <begin position="180"/>
        <end position="203"/>
    </location>
</feature>
<feature type="transmembrane region" description="Helical" evidence="7">
    <location>
        <begin position="83"/>
        <end position="101"/>
    </location>
</feature>
<dbReference type="PATRIC" id="fig|1679444.3.peg.2349"/>
<reference evidence="9" key="1">
    <citation type="submission" date="2016-09" db="EMBL/GenBank/DDBJ databases">
        <authorList>
            <person name="Koehorst J."/>
        </authorList>
    </citation>
    <scope>NUCLEOTIDE SEQUENCE [LARGE SCALE GENOMIC DNA]</scope>
</reference>
<evidence type="ECO:0000313" key="9">
    <source>
        <dbReference type="Proteomes" id="UP000176204"/>
    </source>
</evidence>
<organism evidence="8 9">
    <name type="scientific">Akkermansia glycaniphila</name>
    <dbReference type="NCBI Taxonomy" id="1679444"/>
    <lineage>
        <taxon>Bacteria</taxon>
        <taxon>Pseudomonadati</taxon>
        <taxon>Verrucomicrobiota</taxon>
        <taxon>Verrucomicrobiia</taxon>
        <taxon>Verrucomicrobiales</taxon>
        <taxon>Akkermansiaceae</taxon>
        <taxon>Akkermansia</taxon>
    </lineage>
</organism>
<dbReference type="GO" id="GO:0022857">
    <property type="term" value="F:transmembrane transporter activity"/>
    <property type="evidence" value="ECO:0007669"/>
    <property type="project" value="InterPro"/>
</dbReference>
<evidence type="ECO:0000256" key="3">
    <source>
        <dbReference type="ARBA" id="ARBA00022475"/>
    </source>
</evidence>
<dbReference type="KEGG" id="agl:PYTT_1084"/>
<keyword evidence="2" id="KW-0813">Transport</keyword>
<keyword evidence="6 7" id="KW-0472">Membrane</keyword>
<feature type="transmembrane region" description="Helical" evidence="7">
    <location>
        <begin position="240"/>
        <end position="260"/>
    </location>
</feature>
<feature type="transmembrane region" description="Helical" evidence="7">
    <location>
        <begin position="302"/>
        <end position="322"/>
    </location>
</feature>
<evidence type="ECO:0000313" key="8">
    <source>
        <dbReference type="EMBL" id="SEH83335.1"/>
    </source>
</evidence>
<dbReference type="RefSeq" id="WP_067774020.1">
    <property type="nucleotide sequence ID" value="NZ_LIGX01000017.1"/>
</dbReference>
<dbReference type="InterPro" id="IPR011701">
    <property type="entry name" value="MFS"/>
</dbReference>
<evidence type="ECO:0000256" key="6">
    <source>
        <dbReference type="ARBA" id="ARBA00023136"/>
    </source>
</evidence>
<feature type="transmembrane region" description="Helical" evidence="7">
    <location>
        <begin position="107"/>
        <end position="126"/>
    </location>
</feature>
<dbReference type="EMBL" id="LT629973">
    <property type="protein sequence ID" value="SEH83335.1"/>
    <property type="molecule type" value="Genomic_DNA"/>
</dbReference>
<protein>
    <submittedName>
        <fullName evidence="8">Major facilitator superfamily</fullName>
    </submittedName>
</protein>
<dbReference type="InterPro" id="IPR036259">
    <property type="entry name" value="MFS_trans_sf"/>
</dbReference>
<evidence type="ECO:0000256" key="4">
    <source>
        <dbReference type="ARBA" id="ARBA00022692"/>
    </source>
</evidence>